<dbReference type="EMBL" id="JAPDRK010000008">
    <property type="protein sequence ID" value="KAJ9609515.1"/>
    <property type="molecule type" value="Genomic_DNA"/>
</dbReference>
<comment type="caution">
    <text evidence="2">The sequence shown here is derived from an EMBL/GenBank/DDBJ whole genome shotgun (WGS) entry which is preliminary data.</text>
</comment>
<proteinExistence type="predicted"/>
<feature type="region of interest" description="Disordered" evidence="1">
    <location>
        <begin position="1"/>
        <end position="35"/>
    </location>
</feature>
<evidence type="ECO:0000313" key="2">
    <source>
        <dbReference type="EMBL" id="KAJ9609515.1"/>
    </source>
</evidence>
<evidence type="ECO:0000313" key="3">
    <source>
        <dbReference type="Proteomes" id="UP001172673"/>
    </source>
</evidence>
<dbReference type="AlphaFoldDB" id="A0AA38X9Z6"/>
<gene>
    <name evidence="2" type="ORF">H2200_005842</name>
</gene>
<name>A0AA38X9Z6_9EURO</name>
<sequence>MASSTSPMNSAPEVPGEQHSEASPGKRIPGTKEGFDDTCKHFPVALESLSLSGDVREARELFDIAMIKFLKSTPHSETKNADKDEDPQYHEALLLLHRLVIQVKELSKRLENNYKKQKQWMTQHEKEDQERKGKQQPRMFRGFLNAEMTVLCWLAEASKQLGNEIKAFDNLRDQYAPINPVGVPRLEDGASVAGTEDN</sequence>
<accession>A0AA38X9Z6</accession>
<evidence type="ECO:0000256" key="1">
    <source>
        <dbReference type="SAM" id="MobiDB-lite"/>
    </source>
</evidence>
<organism evidence="2 3">
    <name type="scientific">Cladophialophora chaetospira</name>
    <dbReference type="NCBI Taxonomy" id="386627"/>
    <lineage>
        <taxon>Eukaryota</taxon>
        <taxon>Fungi</taxon>
        <taxon>Dikarya</taxon>
        <taxon>Ascomycota</taxon>
        <taxon>Pezizomycotina</taxon>
        <taxon>Eurotiomycetes</taxon>
        <taxon>Chaetothyriomycetidae</taxon>
        <taxon>Chaetothyriales</taxon>
        <taxon>Herpotrichiellaceae</taxon>
        <taxon>Cladophialophora</taxon>
    </lineage>
</organism>
<dbReference type="Proteomes" id="UP001172673">
    <property type="component" value="Unassembled WGS sequence"/>
</dbReference>
<protein>
    <submittedName>
        <fullName evidence="2">Uncharacterized protein</fullName>
    </submittedName>
</protein>
<keyword evidence="3" id="KW-1185">Reference proteome</keyword>
<feature type="compositionally biased region" description="Basic and acidic residues" evidence="1">
    <location>
        <begin position="123"/>
        <end position="133"/>
    </location>
</feature>
<feature type="region of interest" description="Disordered" evidence="1">
    <location>
        <begin position="116"/>
        <end position="137"/>
    </location>
</feature>
<reference evidence="2" key="1">
    <citation type="submission" date="2022-10" db="EMBL/GenBank/DDBJ databases">
        <title>Culturing micro-colonial fungi from biological soil crusts in the Mojave desert and describing Neophaeococcomyces mojavensis, and introducing the new genera and species Taxawa tesnikishii.</title>
        <authorList>
            <person name="Kurbessoian T."/>
            <person name="Stajich J.E."/>
        </authorList>
    </citation>
    <scope>NUCLEOTIDE SEQUENCE</scope>
    <source>
        <strain evidence="2">TK_41</strain>
    </source>
</reference>